<accession>A0A100VMG4</accession>
<proteinExistence type="predicted"/>
<organism evidence="1 2">
    <name type="scientific">Paenibacillus amylolyticus</name>
    <dbReference type="NCBI Taxonomy" id="1451"/>
    <lineage>
        <taxon>Bacteria</taxon>
        <taxon>Bacillati</taxon>
        <taxon>Bacillota</taxon>
        <taxon>Bacilli</taxon>
        <taxon>Bacillales</taxon>
        <taxon>Paenibacillaceae</taxon>
        <taxon>Paenibacillus</taxon>
    </lineage>
</organism>
<comment type="caution">
    <text evidence="1">The sequence shown here is derived from an EMBL/GenBank/DDBJ whole genome shotgun (WGS) entry which is preliminary data.</text>
</comment>
<evidence type="ECO:0000313" key="2">
    <source>
        <dbReference type="Proteomes" id="UP000069697"/>
    </source>
</evidence>
<reference evidence="2" key="2">
    <citation type="submission" date="2016-01" db="EMBL/GenBank/DDBJ databases">
        <title>Draft Genome Sequence of Paenibacillus amylolyticus Heshi-A3 that Was Isolated from Fermented Rice Bran with Aging Salted Mackerel, Which Was Named Heshiko as Traditional Fermented Seafood in Japan.</title>
        <authorList>
            <person name="Akuzawa S."/>
            <person name="Nakagawa J."/>
            <person name="Kanekatsu T."/>
            <person name="Kubota E."/>
            <person name="Ohtake R."/>
            <person name="Suzuki T."/>
            <person name="Kanesaki Y."/>
        </authorList>
    </citation>
    <scope>NUCLEOTIDE SEQUENCE [LARGE SCALE GENOMIC DNA]</scope>
    <source>
        <strain evidence="2">Heshi-A3</strain>
    </source>
</reference>
<dbReference type="AlphaFoldDB" id="A0A100VMG4"/>
<dbReference type="RefSeq" id="WP_062834979.1">
    <property type="nucleotide sequence ID" value="NZ_BCNV01000001.1"/>
</dbReference>
<name>A0A100VMG4_PAEAM</name>
<protein>
    <submittedName>
        <fullName evidence="1">Uncharacterized protein</fullName>
    </submittedName>
</protein>
<reference evidence="1 2" key="1">
    <citation type="journal article" date="2016" name="Genome Announc.">
        <title>Draft Genome Sequence of Paenibacillus amylolyticus Heshi-A3, Isolated from Fermented Rice Bran in a Japanese Fermented Seafood Dish.</title>
        <authorList>
            <person name="Akuzawa S."/>
            <person name="Nagaoka J."/>
            <person name="Kanekatsu M."/>
            <person name="Kubota E."/>
            <person name="Ohtake R."/>
            <person name="Suzuki T."/>
            <person name="Kanesaki Y."/>
        </authorList>
    </citation>
    <scope>NUCLEOTIDE SEQUENCE [LARGE SCALE GENOMIC DNA]</scope>
    <source>
        <strain evidence="1 2">Heshi-A3</strain>
    </source>
</reference>
<evidence type="ECO:0000313" key="1">
    <source>
        <dbReference type="EMBL" id="GAS82431.1"/>
    </source>
</evidence>
<dbReference type="EMBL" id="BCNV01000001">
    <property type="protein sequence ID" value="GAS82431.1"/>
    <property type="molecule type" value="Genomic_DNA"/>
</dbReference>
<gene>
    <name evidence="1" type="ORF">PAHA3_2505</name>
</gene>
<dbReference type="Proteomes" id="UP000069697">
    <property type="component" value="Unassembled WGS sequence"/>
</dbReference>
<sequence length="60" mass="6628">MSTVDLNNFDEQPTEVQQAIAFYVGYTVNGVKATAQERQVHYAVLERAGLLEPIKSVVGM</sequence>